<organism evidence="3 4">
    <name type="scientific">Sphaerisporangium corydalis</name>
    <dbReference type="NCBI Taxonomy" id="1441875"/>
    <lineage>
        <taxon>Bacteria</taxon>
        <taxon>Bacillati</taxon>
        <taxon>Actinomycetota</taxon>
        <taxon>Actinomycetes</taxon>
        <taxon>Streptosporangiales</taxon>
        <taxon>Streptosporangiaceae</taxon>
        <taxon>Sphaerisporangium</taxon>
    </lineage>
</organism>
<feature type="transmembrane region" description="Helical" evidence="1">
    <location>
        <begin position="102"/>
        <end position="126"/>
    </location>
</feature>
<keyword evidence="1" id="KW-0472">Membrane</keyword>
<dbReference type="RefSeq" id="WP_262850574.1">
    <property type="nucleotide sequence ID" value="NZ_JANZYP010000110.1"/>
</dbReference>
<keyword evidence="1" id="KW-1133">Transmembrane helix</keyword>
<gene>
    <name evidence="3" type="ORF">ACFO8L_40780</name>
</gene>
<reference evidence="4" key="1">
    <citation type="journal article" date="2019" name="Int. J. Syst. Evol. Microbiol.">
        <title>The Global Catalogue of Microorganisms (GCM) 10K type strain sequencing project: providing services to taxonomists for standard genome sequencing and annotation.</title>
        <authorList>
            <consortium name="The Broad Institute Genomics Platform"/>
            <consortium name="The Broad Institute Genome Sequencing Center for Infectious Disease"/>
            <person name="Wu L."/>
            <person name="Ma J."/>
        </authorList>
    </citation>
    <scope>NUCLEOTIDE SEQUENCE [LARGE SCALE GENOMIC DNA]</scope>
    <source>
        <strain evidence="4">CCUG 49560</strain>
    </source>
</reference>
<dbReference type="InterPro" id="IPR012551">
    <property type="entry name" value="DUF1707_SHOCT-like"/>
</dbReference>
<protein>
    <submittedName>
        <fullName evidence="3">DUF1707 and DUF4870 domain-containing protein</fullName>
    </submittedName>
</protein>
<comment type="caution">
    <text evidence="3">The sequence shown here is derived from an EMBL/GenBank/DDBJ whole genome shotgun (WGS) entry which is preliminary data.</text>
</comment>
<evidence type="ECO:0000313" key="4">
    <source>
        <dbReference type="Proteomes" id="UP001595891"/>
    </source>
</evidence>
<dbReference type="EMBL" id="JBHSFN010000054">
    <property type="protein sequence ID" value="MFC4592478.1"/>
    <property type="molecule type" value="Genomic_DNA"/>
</dbReference>
<dbReference type="Proteomes" id="UP001595891">
    <property type="component" value="Unassembled WGS sequence"/>
</dbReference>
<dbReference type="Pfam" id="PF08044">
    <property type="entry name" value="DUF1707"/>
    <property type="match status" value="1"/>
</dbReference>
<proteinExistence type="predicted"/>
<sequence>MQPNIRISDFERDRACAILREHHALGRLGIHELPTRLAAAQTAVTWGDLQALFGDMPPIPGMPLAPMQYAPPMPPIVQQPYFPPPLIAPVVVQDPAAGYKTAALIFFLLGFVTFGLAWIPAIIFAIMASNARSRATPVNYPGPRGDGSFG</sequence>
<accession>A0ABV9ETJ7</accession>
<feature type="domain" description="DUF1707" evidence="2">
    <location>
        <begin position="5"/>
        <end position="57"/>
    </location>
</feature>
<evidence type="ECO:0000256" key="1">
    <source>
        <dbReference type="SAM" id="Phobius"/>
    </source>
</evidence>
<evidence type="ECO:0000313" key="3">
    <source>
        <dbReference type="EMBL" id="MFC4592478.1"/>
    </source>
</evidence>
<keyword evidence="4" id="KW-1185">Reference proteome</keyword>
<evidence type="ECO:0000259" key="2">
    <source>
        <dbReference type="Pfam" id="PF08044"/>
    </source>
</evidence>
<name>A0ABV9ETJ7_9ACTN</name>
<keyword evidence="1" id="KW-0812">Transmembrane</keyword>